<dbReference type="KEGG" id="pco:PHACADRAFT_189483"/>
<dbReference type="STRING" id="650164.K5XBM1"/>
<gene>
    <name evidence="1" type="ORF">PHACADRAFT_189483</name>
</gene>
<sequence>MAYHHERSGYVDNLRDNQWLLLFRATHMLNKQQELPGQMVYSFLLGHDEAIKSHKYITLLWVPFHIALVEQFSELGYRRRDNVVDISKNAQGADNIVDN</sequence>
<protein>
    <submittedName>
        <fullName evidence="1">Uncharacterized protein</fullName>
    </submittedName>
</protein>
<keyword evidence="2" id="KW-1185">Reference proteome</keyword>
<dbReference type="Proteomes" id="UP000008370">
    <property type="component" value="Unassembled WGS sequence"/>
</dbReference>
<evidence type="ECO:0000313" key="1">
    <source>
        <dbReference type="EMBL" id="EKM60352.1"/>
    </source>
</evidence>
<accession>K5XBM1</accession>
<proteinExistence type="predicted"/>
<name>K5XBM1_PHACS</name>
<dbReference type="EMBL" id="JH930468">
    <property type="protein sequence ID" value="EKM60352.1"/>
    <property type="molecule type" value="Genomic_DNA"/>
</dbReference>
<dbReference type="OrthoDB" id="2801422at2759"/>
<dbReference type="GeneID" id="18910591"/>
<organism evidence="1 2">
    <name type="scientific">Phanerochaete carnosa (strain HHB-10118-sp)</name>
    <name type="common">White-rot fungus</name>
    <name type="synonym">Peniophora carnosa</name>
    <dbReference type="NCBI Taxonomy" id="650164"/>
    <lineage>
        <taxon>Eukaryota</taxon>
        <taxon>Fungi</taxon>
        <taxon>Dikarya</taxon>
        <taxon>Basidiomycota</taxon>
        <taxon>Agaricomycotina</taxon>
        <taxon>Agaricomycetes</taxon>
        <taxon>Polyporales</taxon>
        <taxon>Phanerochaetaceae</taxon>
        <taxon>Phanerochaete</taxon>
    </lineage>
</organism>
<reference evidence="1 2" key="1">
    <citation type="journal article" date="2012" name="BMC Genomics">
        <title>Comparative genomics of the white-rot fungi, Phanerochaete carnosa and P. chrysosporium, to elucidate the genetic basis of the distinct wood types they colonize.</title>
        <authorList>
            <person name="Suzuki H."/>
            <person name="MacDonald J."/>
            <person name="Syed K."/>
            <person name="Salamov A."/>
            <person name="Hori C."/>
            <person name="Aerts A."/>
            <person name="Henrissat B."/>
            <person name="Wiebenga A."/>
            <person name="vanKuyk P.A."/>
            <person name="Barry K."/>
            <person name="Lindquist E."/>
            <person name="LaButti K."/>
            <person name="Lapidus A."/>
            <person name="Lucas S."/>
            <person name="Coutinho P."/>
            <person name="Gong Y."/>
            <person name="Samejima M."/>
            <person name="Mahadevan R."/>
            <person name="Abou-Zaid M."/>
            <person name="de Vries R.P."/>
            <person name="Igarashi K."/>
            <person name="Yadav J.S."/>
            <person name="Grigoriev I.V."/>
            <person name="Master E.R."/>
        </authorList>
    </citation>
    <scope>NUCLEOTIDE SEQUENCE [LARGE SCALE GENOMIC DNA]</scope>
    <source>
        <strain evidence="1 2">HHB-10118-sp</strain>
    </source>
</reference>
<evidence type="ECO:0000313" key="2">
    <source>
        <dbReference type="Proteomes" id="UP000008370"/>
    </source>
</evidence>
<dbReference type="InParanoid" id="K5XBM1"/>
<dbReference type="RefSeq" id="XP_007389817.1">
    <property type="nucleotide sequence ID" value="XM_007389755.1"/>
</dbReference>
<dbReference type="HOGENOM" id="CLU_2321147_0_0_1"/>
<dbReference type="AlphaFoldDB" id="K5XBM1"/>